<protein>
    <submittedName>
        <fullName evidence="1">Uncharacterized protein</fullName>
    </submittedName>
</protein>
<evidence type="ECO:0000313" key="2">
    <source>
        <dbReference type="Proteomes" id="UP000784294"/>
    </source>
</evidence>
<accession>A0A3S4ZUG9</accession>
<gene>
    <name evidence="1" type="ORF">PXEA_LOCUS5728</name>
</gene>
<dbReference type="AlphaFoldDB" id="A0A3S4ZUG9"/>
<keyword evidence="2" id="KW-1185">Reference proteome</keyword>
<organism evidence="1 2">
    <name type="scientific">Protopolystoma xenopodis</name>
    <dbReference type="NCBI Taxonomy" id="117903"/>
    <lineage>
        <taxon>Eukaryota</taxon>
        <taxon>Metazoa</taxon>
        <taxon>Spiralia</taxon>
        <taxon>Lophotrochozoa</taxon>
        <taxon>Platyhelminthes</taxon>
        <taxon>Monogenea</taxon>
        <taxon>Polyopisthocotylea</taxon>
        <taxon>Polystomatidea</taxon>
        <taxon>Polystomatidae</taxon>
        <taxon>Protopolystoma</taxon>
    </lineage>
</organism>
<sequence>MIVTAGNTTPVTSRLAIPDVSLEAVSQTPCAVNGKRETL</sequence>
<proteinExistence type="predicted"/>
<name>A0A3S4ZUG9_9PLAT</name>
<comment type="caution">
    <text evidence="1">The sequence shown here is derived from an EMBL/GenBank/DDBJ whole genome shotgun (WGS) entry which is preliminary data.</text>
</comment>
<dbReference type="EMBL" id="CAAALY010014331">
    <property type="protein sequence ID" value="VEL12288.1"/>
    <property type="molecule type" value="Genomic_DNA"/>
</dbReference>
<evidence type="ECO:0000313" key="1">
    <source>
        <dbReference type="EMBL" id="VEL12288.1"/>
    </source>
</evidence>
<feature type="non-terminal residue" evidence="1">
    <location>
        <position position="39"/>
    </location>
</feature>
<dbReference type="Proteomes" id="UP000784294">
    <property type="component" value="Unassembled WGS sequence"/>
</dbReference>
<reference evidence="1" key="1">
    <citation type="submission" date="2018-11" db="EMBL/GenBank/DDBJ databases">
        <authorList>
            <consortium name="Pathogen Informatics"/>
        </authorList>
    </citation>
    <scope>NUCLEOTIDE SEQUENCE</scope>
</reference>